<feature type="region of interest" description="Disordered" evidence="1">
    <location>
        <begin position="616"/>
        <end position="638"/>
    </location>
</feature>
<dbReference type="AlphaFoldDB" id="A0A182P9C9"/>
<organism evidence="3 4">
    <name type="scientific">Anopheles epiroticus</name>
    <dbReference type="NCBI Taxonomy" id="199890"/>
    <lineage>
        <taxon>Eukaryota</taxon>
        <taxon>Metazoa</taxon>
        <taxon>Ecdysozoa</taxon>
        <taxon>Arthropoda</taxon>
        <taxon>Hexapoda</taxon>
        <taxon>Insecta</taxon>
        <taxon>Pterygota</taxon>
        <taxon>Neoptera</taxon>
        <taxon>Endopterygota</taxon>
        <taxon>Diptera</taxon>
        <taxon>Nematocera</taxon>
        <taxon>Culicoidea</taxon>
        <taxon>Culicidae</taxon>
        <taxon>Anophelinae</taxon>
        <taxon>Anopheles</taxon>
    </lineage>
</organism>
<dbReference type="GO" id="GO:0042796">
    <property type="term" value="P:snRNA transcription by RNA polymerase III"/>
    <property type="evidence" value="ECO:0007669"/>
    <property type="project" value="TreeGrafter"/>
</dbReference>
<proteinExistence type="predicted"/>
<evidence type="ECO:0000256" key="1">
    <source>
        <dbReference type="SAM" id="MobiDB-lite"/>
    </source>
</evidence>
<dbReference type="Pfam" id="PF10505">
    <property type="entry name" value="NARG2_C"/>
    <property type="match status" value="1"/>
</dbReference>
<dbReference type="PANTHER" id="PTHR14633:SF3">
    <property type="entry name" value="LITTLE ELONGATION COMPLEX SUBUNIT 2"/>
    <property type="match status" value="1"/>
</dbReference>
<dbReference type="VEuPathDB" id="VectorBase:AEPI003534"/>
<sequence length="736" mass="85145">MDEYKKLVWSRHNPRSEGKLLEQASIDFADYHNDIFNLHINEIDPMHQLDDLGAADSALFLSLEMPTDPRTGQKVQQLELKCNDPLQLFSKFPSGSVLTRQEHQLCLTVQNRINLRLQFNSMEEKKNYARYQALMEKLAPEKEMFDSFVRNYFNTNLLRRVQTIEPDLNELVVRIWQAKVQERMALERELGGLYVLTTVVPFFGNTENKTNVEFETTGQEARETGTIRNLFTEKLVRCISLKRNERVLNGFAEEWSTVRCGRDEYLADVEACLSGLPNVSIVVPAGAFTLLLNLAQNTHEQWTIPFQIKLIDGRHVLILDSRLPPSKLSTHARKVKAYKLLAKSYMTFKSQKKLTSEQGKCSSEKSVPAEDTFKPQLFDDFMKQIVEKKASNEKLRENRFYQPWKLKDQDGEEHHLLVCFRQDCYELFRKMRVFMNISIKIEYQPEFGAEQMTLAELLQEWARQLLRPNSKTMRLRINSTTSTIISHHYLELRDIEEELNRLYSIKPRNLITNVWKMLKLMQNFPTGSYLLKRDGKSTQGPSVYGKEGSVVGSTSGVKLNWEDLLNKVEYDCPPLEQYDWIPIDKQVLTQLHRTNTIFPCSFPHWTSVRRLNTRQSQMKVKPVETKKSSSKKKAAQKGAEVLPVKVLTPAQQARKEKVKLRKQLARQKKMEAEQIQQSLQQFAPYKGPTLAKDEGKKIETSTSEGKELPATLQQSVATIDYSSYAEQAAINTDKEL</sequence>
<protein>
    <recommendedName>
        <fullName evidence="2">Little elongation complex subunit 2 C-terminal domain-containing protein</fullName>
    </recommendedName>
</protein>
<feature type="region of interest" description="Disordered" evidence="1">
    <location>
        <begin position="684"/>
        <end position="709"/>
    </location>
</feature>
<accession>A0A182P9C9</accession>
<dbReference type="PANTHER" id="PTHR14633">
    <property type="entry name" value="LITTLE ELONGATION COMPLEX SUBUNIT 2"/>
    <property type="match status" value="1"/>
</dbReference>
<name>A0A182P9C9_9DIPT</name>
<keyword evidence="4" id="KW-1185">Reference proteome</keyword>
<dbReference type="GO" id="GO:0042795">
    <property type="term" value="P:snRNA transcription by RNA polymerase II"/>
    <property type="evidence" value="ECO:0007669"/>
    <property type="project" value="TreeGrafter"/>
</dbReference>
<dbReference type="InterPro" id="IPR019535">
    <property type="entry name" value="ICE2_C"/>
</dbReference>
<evidence type="ECO:0000313" key="4">
    <source>
        <dbReference type="Proteomes" id="UP000075885"/>
    </source>
</evidence>
<dbReference type="GO" id="GO:0045945">
    <property type="term" value="P:positive regulation of transcription by RNA polymerase III"/>
    <property type="evidence" value="ECO:0007669"/>
    <property type="project" value="TreeGrafter"/>
</dbReference>
<evidence type="ECO:0000313" key="3">
    <source>
        <dbReference type="EnsemblMetazoa" id="AEPI003534-PA"/>
    </source>
</evidence>
<dbReference type="STRING" id="199890.A0A182P9C9"/>
<feature type="compositionally biased region" description="Basic and acidic residues" evidence="1">
    <location>
        <begin position="691"/>
        <end position="707"/>
    </location>
</feature>
<feature type="domain" description="Little elongation complex subunit 2 C-terminal" evidence="2">
    <location>
        <begin position="393"/>
        <end position="604"/>
    </location>
</feature>
<evidence type="ECO:0000259" key="2">
    <source>
        <dbReference type="Pfam" id="PF10505"/>
    </source>
</evidence>
<dbReference type="Proteomes" id="UP000075885">
    <property type="component" value="Unassembled WGS sequence"/>
</dbReference>
<dbReference type="GO" id="GO:0008023">
    <property type="term" value="C:transcription elongation factor complex"/>
    <property type="evidence" value="ECO:0007669"/>
    <property type="project" value="InterPro"/>
</dbReference>
<dbReference type="EnsemblMetazoa" id="AEPI003534-RA">
    <property type="protein sequence ID" value="AEPI003534-PA"/>
    <property type="gene ID" value="AEPI003534"/>
</dbReference>
<reference evidence="3" key="2">
    <citation type="submission" date="2020-05" db="UniProtKB">
        <authorList>
            <consortium name="EnsemblMetazoa"/>
        </authorList>
    </citation>
    <scope>IDENTIFICATION</scope>
    <source>
        <strain evidence="3">Epiroticus2</strain>
    </source>
</reference>
<reference evidence="4" key="1">
    <citation type="submission" date="2013-03" db="EMBL/GenBank/DDBJ databases">
        <title>The Genome Sequence of Anopheles epiroticus epiroticus2.</title>
        <authorList>
            <consortium name="The Broad Institute Genomics Platform"/>
            <person name="Neafsey D.E."/>
            <person name="Howell P."/>
            <person name="Walker B."/>
            <person name="Young S.K."/>
            <person name="Zeng Q."/>
            <person name="Gargeya S."/>
            <person name="Fitzgerald M."/>
            <person name="Haas B."/>
            <person name="Abouelleil A."/>
            <person name="Allen A.W."/>
            <person name="Alvarado L."/>
            <person name="Arachchi H.M."/>
            <person name="Berlin A.M."/>
            <person name="Chapman S.B."/>
            <person name="Gainer-Dewar J."/>
            <person name="Goldberg J."/>
            <person name="Griggs A."/>
            <person name="Gujja S."/>
            <person name="Hansen M."/>
            <person name="Howarth C."/>
            <person name="Imamovic A."/>
            <person name="Ireland A."/>
            <person name="Larimer J."/>
            <person name="McCowan C."/>
            <person name="Murphy C."/>
            <person name="Pearson M."/>
            <person name="Poon T.W."/>
            <person name="Priest M."/>
            <person name="Roberts A."/>
            <person name="Saif S."/>
            <person name="Shea T."/>
            <person name="Sisk P."/>
            <person name="Sykes S."/>
            <person name="Wortman J."/>
            <person name="Nusbaum C."/>
            <person name="Birren B."/>
        </authorList>
    </citation>
    <scope>NUCLEOTIDE SEQUENCE [LARGE SCALE GENOMIC DNA]</scope>
    <source>
        <strain evidence="4">Epiroticus2</strain>
    </source>
</reference>